<sequence>MNICVNIVAAQVNIIDIPPSMFI</sequence>
<evidence type="ECO:0000313" key="1">
    <source>
        <dbReference type="EMBL" id="JAH77794.1"/>
    </source>
</evidence>
<reference evidence="1" key="1">
    <citation type="submission" date="2014-11" db="EMBL/GenBank/DDBJ databases">
        <authorList>
            <person name="Amaro Gonzalez C."/>
        </authorList>
    </citation>
    <scope>NUCLEOTIDE SEQUENCE</scope>
</reference>
<protein>
    <submittedName>
        <fullName evidence="1">Uncharacterized protein</fullName>
    </submittedName>
</protein>
<accession>A0A0E9VI56</accession>
<name>A0A0E9VI56_ANGAN</name>
<organism evidence="1">
    <name type="scientific">Anguilla anguilla</name>
    <name type="common">European freshwater eel</name>
    <name type="synonym">Muraena anguilla</name>
    <dbReference type="NCBI Taxonomy" id="7936"/>
    <lineage>
        <taxon>Eukaryota</taxon>
        <taxon>Metazoa</taxon>
        <taxon>Chordata</taxon>
        <taxon>Craniata</taxon>
        <taxon>Vertebrata</taxon>
        <taxon>Euteleostomi</taxon>
        <taxon>Actinopterygii</taxon>
        <taxon>Neopterygii</taxon>
        <taxon>Teleostei</taxon>
        <taxon>Anguilliformes</taxon>
        <taxon>Anguillidae</taxon>
        <taxon>Anguilla</taxon>
    </lineage>
</organism>
<dbReference type="AlphaFoldDB" id="A0A0E9VI56"/>
<proteinExistence type="predicted"/>
<reference evidence="1" key="2">
    <citation type="journal article" date="2015" name="Fish Shellfish Immunol.">
        <title>Early steps in the European eel (Anguilla anguilla)-Vibrio vulnificus interaction in the gills: Role of the RtxA13 toxin.</title>
        <authorList>
            <person name="Callol A."/>
            <person name="Pajuelo D."/>
            <person name="Ebbesson L."/>
            <person name="Teles M."/>
            <person name="MacKenzie S."/>
            <person name="Amaro C."/>
        </authorList>
    </citation>
    <scope>NUCLEOTIDE SEQUENCE</scope>
</reference>
<dbReference type="EMBL" id="GBXM01030783">
    <property type="protein sequence ID" value="JAH77794.1"/>
    <property type="molecule type" value="Transcribed_RNA"/>
</dbReference>